<reference evidence="1 2" key="1">
    <citation type="journal article" date="2018" name="BMC Genomics">
        <title>Genomic evidence for intraspecific hybridization in a clonal and extremely halotolerant yeast.</title>
        <authorList>
            <person name="Gostincar C."/>
            <person name="Stajich J.E."/>
            <person name="Zupancic J."/>
            <person name="Zalar P."/>
            <person name="Gunde-Cimerman N."/>
        </authorList>
    </citation>
    <scope>NUCLEOTIDE SEQUENCE [LARGE SCALE GENOMIC DNA]</scope>
    <source>
        <strain evidence="1 2">EXF-6669</strain>
    </source>
</reference>
<gene>
    <name evidence="1" type="ORF">D0867_06173</name>
</gene>
<dbReference type="Proteomes" id="UP000271337">
    <property type="component" value="Unassembled WGS sequence"/>
</dbReference>
<sequence length="70" mass="7924">MCPLLERKPIRKTRNDVYFSPSYLLRFETLSGITSSEASRYTFLMTLWTATHASRKSAGCTLIQSGKSFA</sequence>
<name>A0A3M6ZPN7_HORWE</name>
<dbReference type="EMBL" id="QWIL01000587">
    <property type="protein sequence ID" value="RMY17244.1"/>
    <property type="molecule type" value="Genomic_DNA"/>
</dbReference>
<accession>A0A3M6ZPN7</accession>
<evidence type="ECO:0000313" key="1">
    <source>
        <dbReference type="EMBL" id="RMY17244.1"/>
    </source>
</evidence>
<evidence type="ECO:0000313" key="2">
    <source>
        <dbReference type="Proteomes" id="UP000271337"/>
    </source>
</evidence>
<proteinExistence type="predicted"/>
<dbReference type="AlphaFoldDB" id="A0A3M6ZPN7"/>
<organism evidence="1 2">
    <name type="scientific">Hortaea werneckii</name>
    <name type="common">Black yeast</name>
    <name type="synonym">Cladosporium werneckii</name>
    <dbReference type="NCBI Taxonomy" id="91943"/>
    <lineage>
        <taxon>Eukaryota</taxon>
        <taxon>Fungi</taxon>
        <taxon>Dikarya</taxon>
        <taxon>Ascomycota</taxon>
        <taxon>Pezizomycotina</taxon>
        <taxon>Dothideomycetes</taxon>
        <taxon>Dothideomycetidae</taxon>
        <taxon>Mycosphaerellales</taxon>
        <taxon>Teratosphaeriaceae</taxon>
        <taxon>Hortaea</taxon>
    </lineage>
</organism>
<protein>
    <submittedName>
        <fullName evidence="1">Uncharacterized protein</fullName>
    </submittedName>
</protein>
<comment type="caution">
    <text evidence="1">The sequence shown here is derived from an EMBL/GenBank/DDBJ whole genome shotgun (WGS) entry which is preliminary data.</text>
</comment>